<dbReference type="Proteomes" id="UP000322225">
    <property type="component" value="Chromosome 12"/>
</dbReference>
<evidence type="ECO:0000313" key="1">
    <source>
        <dbReference type="EMBL" id="WWD22196.1"/>
    </source>
</evidence>
<keyword evidence="2" id="KW-1185">Reference proteome</keyword>
<dbReference type="KEGG" id="ksn:43591716"/>
<dbReference type="RefSeq" id="XP_031858183.1">
    <property type="nucleotide sequence ID" value="XM_032007545.1"/>
</dbReference>
<dbReference type="OrthoDB" id="414774at2759"/>
<dbReference type="SUPFAM" id="SSF48452">
    <property type="entry name" value="TPR-like"/>
    <property type="match status" value="2"/>
</dbReference>
<reference evidence="1" key="1">
    <citation type="submission" date="2017-08" db="EMBL/GenBank/DDBJ databases">
        <authorList>
            <person name="Cuomo C."/>
            <person name="Billmyre B."/>
            <person name="Heitman J."/>
        </authorList>
    </citation>
    <scope>NUCLEOTIDE SEQUENCE</scope>
    <source>
        <strain evidence="1">CBS 12478</strain>
    </source>
</reference>
<protein>
    <submittedName>
        <fullName evidence="1">Uncharacterized protein</fullName>
    </submittedName>
</protein>
<dbReference type="EMBL" id="CP144062">
    <property type="protein sequence ID" value="WWD22196.1"/>
    <property type="molecule type" value="Genomic_DNA"/>
</dbReference>
<evidence type="ECO:0000313" key="2">
    <source>
        <dbReference type="Proteomes" id="UP000322225"/>
    </source>
</evidence>
<reference evidence="1" key="2">
    <citation type="submission" date="2024-01" db="EMBL/GenBank/DDBJ databases">
        <title>Comparative genomics of Cryptococcus and Kwoniella reveals pathogenesis evolution and contrasting modes of karyotype evolution via chromosome fusion or intercentromeric recombination.</title>
        <authorList>
            <person name="Coelho M.A."/>
            <person name="David-Palma M."/>
            <person name="Shea T."/>
            <person name="Bowers K."/>
            <person name="McGinley-Smith S."/>
            <person name="Mohammad A.W."/>
            <person name="Gnirke A."/>
            <person name="Yurkov A.M."/>
            <person name="Nowrousian M."/>
            <person name="Sun S."/>
            <person name="Cuomo C.A."/>
            <person name="Heitman J."/>
        </authorList>
    </citation>
    <scope>NUCLEOTIDE SEQUENCE</scope>
    <source>
        <strain evidence="1">CBS 12478</strain>
    </source>
</reference>
<proteinExistence type="predicted"/>
<dbReference type="Gene3D" id="1.25.40.10">
    <property type="entry name" value="Tetratricopeptide repeat domain"/>
    <property type="match status" value="1"/>
</dbReference>
<organism evidence="1 2">
    <name type="scientific">Kwoniella shandongensis</name>
    <dbReference type="NCBI Taxonomy" id="1734106"/>
    <lineage>
        <taxon>Eukaryota</taxon>
        <taxon>Fungi</taxon>
        <taxon>Dikarya</taxon>
        <taxon>Basidiomycota</taxon>
        <taxon>Agaricomycotina</taxon>
        <taxon>Tremellomycetes</taxon>
        <taxon>Tremellales</taxon>
        <taxon>Cryptococcaceae</taxon>
        <taxon>Kwoniella</taxon>
    </lineage>
</organism>
<dbReference type="GeneID" id="43591716"/>
<sequence length="577" mass="64557">MTVIIPLPSSANYYDIGTFARTVTTPTPEAQVWFDRGLTWTYGFCHLEAERCFKHALEHDPTFVMAYWGLAYTIGPNYNKPWELHDEQDLLDTLRNARQASLNAIKHITPESSEVEVALAKAILTRYPEEEVAAGKDFLEWNKTYAEAMKMVYEKFGGGGDLDIAALYADALMNLAPWDLWDLGTGLPRSTSRTVEVQSVLEKALADPRSSTHPGLLHLYIHVMEMSVTPEKALGPADLLRGLIPDSGHLEHMPSHIDLLVGDWAKAMQANKSAISADAKYAVRSSSTDFYTFYRLHDIQTFLYAAMHTGRYVDSLWAVDNLEAATPENLLRTESPPLADWLETVLNARAHVLVRFGKWEEILQLKLPKDKELYSATTANVHYARGVAYAALGRVEEAIAEREVFHAAIKRIQPTRIIYPNKCVDVIQVGEAMLDGEIAYRQGDFDIAFQRLEDAVRICDGLTYTEPPAWMQPPRHALAGLKLEQGLVEEALDIYATDLGIINTLSRPLQHPNNVWALHGYHECLVKLGQTEEAKRIEEKVANALKMADVKIYASCFCARGKEASDAGSSLMESCCE</sequence>
<accession>A0A5M6BUP7</accession>
<dbReference type="AlphaFoldDB" id="A0A5M6BUP7"/>
<gene>
    <name evidence="1" type="ORF">CI109_106687</name>
</gene>
<dbReference type="InterPro" id="IPR011990">
    <property type="entry name" value="TPR-like_helical_dom_sf"/>
</dbReference>
<dbReference type="PANTHER" id="PTHR45588">
    <property type="entry name" value="TPR DOMAIN-CONTAINING PROTEIN"/>
    <property type="match status" value="1"/>
</dbReference>
<name>A0A5M6BUP7_9TREE</name>
<dbReference type="PANTHER" id="PTHR45588:SF1">
    <property type="entry name" value="WW DOMAIN-CONTAINING PROTEIN"/>
    <property type="match status" value="1"/>
</dbReference>